<dbReference type="AlphaFoldDB" id="W7CWX5"/>
<evidence type="ECO:0000313" key="1">
    <source>
        <dbReference type="EMBL" id="EUJ44034.1"/>
    </source>
</evidence>
<gene>
    <name evidence="1" type="ORF">MCOL2_20106</name>
</gene>
<dbReference type="PATRIC" id="fig|1265822.4.peg.4109"/>
<dbReference type="Proteomes" id="UP000019241">
    <property type="component" value="Unassembled WGS sequence"/>
</dbReference>
<evidence type="ECO:0000313" key="2">
    <source>
        <dbReference type="Proteomes" id="UP000019241"/>
    </source>
</evidence>
<accession>W7CWX5</accession>
<organism evidence="1 2">
    <name type="scientific">Listeria fleischmannii FSL S10-1203</name>
    <dbReference type="NCBI Taxonomy" id="1265822"/>
    <lineage>
        <taxon>Bacteria</taxon>
        <taxon>Bacillati</taxon>
        <taxon>Bacillota</taxon>
        <taxon>Bacilli</taxon>
        <taxon>Bacillales</taxon>
        <taxon>Listeriaceae</taxon>
        <taxon>Listeria</taxon>
    </lineage>
</organism>
<dbReference type="InterPro" id="IPR023346">
    <property type="entry name" value="Lysozyme-like_dom_sf"/>
</dbReference>
<dbReference type="CDD" id="cd13402">
    <property type="entry name" value="LT_TF-like"/>
    <property type="match status" value="1"/>
</dbReference>
<reference evidence="1 2" key="1">
    <citation type="submission" date="2012-12" db="EMBL/GenBank/DDBJ databases">
        <title>Novel taxa of Listeriaceae from agricultural environments in the United States.</title>
        <authorList>
            <person name="den Bakker H.C."/>
            <person name="Allred A."/>
            <person name="Warchocki S."/>
            <person name="Wright E.M."/>
            <person name="Burrell A."/>
            <person name="Nightingale K.K."/>
            <person name="Kephart D."/>
            <person name="Wiedmann M."/>
        </authorList>
    </citation>
    <scope>NUCLEOTIDE SEQUENCE [LARGE SCALE GENOMIC DNA]</scope>
    <source>
        <strain evidence="1 2">FSL S10-1203</strain>
    </source>
</reference>
<protein>
    <submittedName>
        <fullName evidence="1">Phage tail tape measure protein</fullName>
    </submittedName>
</protein>
<name>W7CWX5_9LIST</name>
<proteinExistence type="predicted"/>
<dbReference type="EMBL" id="AODM01000089">
    <property type="protein sequence ID" value="EUJ44034.1"/>
    <property type="molecule type" value="Genomic_DNA"/>
</dbReference>
<sequence length="458" mass="48582">MTFTSTATATAAGLWATFKTNIFKLINDALTGVNKVLSFFGIELIPLIGGGSIPQSQEDKLSAKDKKKYHSTSQSGVRAMRFTGSDNASGEIMAGEEGFEIAYNKNSAKARILGANGPEITQVESGTKILNHQESKKMMSGGLGAGIVLPGFSKGNTSFADAAKDFAVSAVDKVKDVGSAAFQFATNPVAGIKKLLAKRSGLDNHSGAGKMANGVVDYFGNKAGSWLKNKLSDVAGFGAGPAGPSGKGAQAWAPIIRQAAIAMKENVSASEIAGIVAQIHRESGGNQRIIQSSAVVDVNTLSGNPAQGLLQYIPQTFKAYAMKGHRNILSGYDQLLAFFNNSSWRRDLPYGKRGWGPRGKRRFARGGRPPTGEEVLVGEEGPELFTTDSPGIIHTAEKTKDILHRKNGTTINFNPTINITVEDGGTADESKLKKIIQEQLDAMYDKLTRTYGPQGGHA</sequence>
<dbReference type="SUPFAM" id="SSF53955">
    <property type="entry name" value="Lysozyme-like"/>
    <property type="match status" value="1"/>
</dbReference>
<comment type="caution">
    <text evidence="1">The sequence shown here is derived from an EMBL/GenBank/DDBJ whole genome shotgun (WGS) entry which is preliminary data.</text>
</comment>